<dbReference type="GO" id="GO:0030001">
    <property type="term" value="P:metal ion transport"/>
    <property type="evidence" value="ECO:0007669"/>
    <property type="project" value="TreeGrafter"/>
</dbReference>
<evidence type="ECO:0000256" key="2">
    <source>
        <dbReference type="ARBA" id="ARBA00022448"/>
    </source>
</evidence>
<comment type="subcellular location">
    <subcellularLocation>
        <location evidence="1">Membrane</location>
        <topology evidence="1">Multi-pass membrane protein</topology>
    </subcellularLocation>
</comment>
<sequence>MRKHDTSNGKHLDLIFSKRECQVFICNTTDQERCFCGRNVTAHSNRDPLHSSASSWNPTYHTFLSPTDAFGTILFQHGAHMLEAQYLRLAFDSRTDHILHLLTKQWGLELPKLVISVHGGRSQFQLPEKLRNYLKNGLMKIAKTTRAWILTDGTNGGIAEVIGESLSSERSSRLRNTRLACIGIAPWGMLENRHSLVGRGKRINYVHKESSKSKSALINLSNRHNYFLFADNGTCRQGGHELILRRRLEKSIGNIRLQSRNRCNIPLACLIVEGDLQTIQTVTQYIMEVPATPVIVIEGSGKASDLIIFACRYMTTSTKAQELRAYVLESIQSMFSTGIKETQVYFSLLELCAEKRDMIHIVSPDSTEGCCSDLDFQIMGSLLENEHLAPQLNLNLTLIWNRVDLARQKVFKSHHNWTHSALHETMMDALAQNRVDFVRLLLEQGVNMSQFLTIPRLEELYNSKAESTNTLRYLVADVRPTMIRNYKYTLFDIGLVINKLMKGTYKSSFSSRKFRRAYTAVMRKTFVSLQPSLLQSVLMNETVTGHEGDTMDVKEAVAFRFPFNELLVWAVLTNRHSMAKLMWQHGEEALAKALIACCLYKSMAEEAADDDLEAEVCEELRKNAIEFEDLALELVDHCHKKDDDLTVQLLTCAQPNWDRQTCLHLAVVAKLKSLLSHPSAQILLADLWMGGLRARKSPNAKVVFALLFPPIILKLDFKSEEELQLMPQTEEEYFYEIDKENLDIEESERLDGTENELEEINDEEQTDVDSKKSEASSVISQRGLIANIGDATTEAEPLTGNKPPKPLKLKKKVYEFYGAPITKFWVHSIAYFIFLFIYSYTVLIRTLPVIEWNEYYVLSYVVTLSMEKVREIAATDGVRTWKKIRVWANSGWNICDTIAILTFIFAFFLRLDPNIIPEARVIYSINIIYWYVRILRILSVSKFLGPLVTLLFRYFYTMAYFVVLLCVFLFGYGVFRQSLLYPENEPTWESLRNVTFQPYFMIYGELFKEEIDASCGEPGLDACVTGRWLNPLVMTFYLLMSIVLLLNMLIAVFNSIFIRKNPVALKIWMFQRYAVVLDYEGAPSLPPPFIIVSHIIILGKLLHRRSRLKYGLFDRSLKLYLDEKRLELIRDFEEECMEDLVKDKNKNERLACSANVHEIQEQLKTIQYKLDAFSSLPSLVLNKIEVIENTIKNKHSGKRMLSISKLPYTMLETPKIRQGDKRSLENLKSNVANIEQDIEESDTSSCSDVSSISGFTDLSNHDHQNSESLAWLHEQMLEGTHPLDLLRGLIPYIEEKMPVGGFDETILGGC</sequence>
<keyword evidence="8" id="KW-0175">Coiled coil</keyword>
<dbReference type="Pfam" id="PF00520">
    <property type="entry name" value="Ion_trans"/>
    <property type="match status" value="1"/>
</dbReference>
<dbReference type="GO" id="GO:0005261">
    <property type="term" value="F:monoatomic cation channel activity"/>
    <property type="evidence" value="ECO:0007669"/>
    <property type="project" value="TreeGrafter"/>
</dbReference>
<keyword evidence="4 10" id="KW-1133">Transmembrane helix</keyword>
<evidence type="ECO:0000256" key="8">
    <source>
        <dbReference type="SAM" id="Coils"/>
    </source>
</evidence>
<feature type="transmembrane region" description="Helical" evidence="10">
    <location>
        <begin position="951"/>
        <end position="975"/>
    </location>
</feature>
<keyword evidence="7" id="KW-0407">Ion channel</keyword>
<feature type="transmembrane region" description="Helical" evidence="10">
    <location>
        <begin position="824"/>
        <end position="843"/>
    </location>
</feature>
<accession>A0AA88I9T4</accession>
<feature type="compositionally biased region" description="Acidic residues" evidence="9">
    <location>
        <begin position="753"/>
        <end position="767"/>
    </location>
</feature>
<dbReference type="InterPro" id="IPR050927">
    <property type="entry name" value="TRPM"/>
</dbReference>
<feature type="transmembrane region" description="Helical" evidence="10">
    <location>
        <begin position="891"/>
        <end position="909"/>
    </location>
</feature>
<proteinExistence type="predicted"/>
<comment type="caution">
    <text evidence="14">The sequence shown here is derived from an EMBL/GenBank/DDBJ whole genome shotgun (WGS) entry which is preliminary data.</text>
</comment>
<organism evidence="14 15">
    <name type="scientific">Artemia franciscana</name>
    <name type="common">Brine shrimp</name>
    <name type="synonym">Artemia sanfranciscana</name>
    <dbReference type="NCBI Taxonomy" id="6661"/>
    <lineage>
        <taxon>Eukaryota</taxon>
        <taxon>Metazoa</taxon>
        <taxon>Ecdysozoa</taxon>
        <taxon>Arthropoda</taxon>
        <taxon>Crustacea</taxon>
        <taxon>Branchiopoda</taxon>
        <taxon>Anostraca</taxon>
        <taxon>Artemiidae</taxon>
        <taxon>Artemia</taxon>
    </lineage>
</organism>
<protein>
    <recommendedName>
        <fullName evidence="16">Transient receptor potential cation channel trpm</fullName>
    </recommendedName>
</protein>
<feature type="coiled-coil region" evidence="8">
    <location>
        <begin position="1217"/>
        <end position="1244"/>
    </location>
</feature>
<dbReference type="InterPro" id="IPR005821">
    <property type="entry name" value="Ion_trans_dom"/>
</dbReference>
<dbReference type="PANTHER" id="PTHR13800">
    <property type="entry name" value="TRANSIENT RECEPTOR POTENTIAL CATION CHANNEL, SUBFAMILY M, MEMBER 6"/>
    <property type="match status" value="1"/>
</dbReference>
<name>A0AA88I9T4_ARTSF</name>
<evidence type="ECO:0000313" key="15">
    <source>
        <dbReference type="Proteomes" id="UP001187531"/>
    </source>
</evidence>
<keyword evidence="3 10" id="KW-0812">Transmembrane</keyword>
<evidence type="ECO:0000259" key="11">
    <source>
        <dbReference type="Pfam" id="PF00520"/>
    </source>
</evidence>
<feature type="transmembrane region" description="Helical" evidence="10">
    <location>
        <begin position="921"/>
        <end position="939"/>
    </location>
</feature>
<dbReference type="PANTHER" id="PTHR13800:SF1">
    <property type="entry name" value="TRANSIENT RECEPTOR POTENTIAL CATION CHANNEL TRPM"/>
    <property type="match status" value="1"/>
</dbReference>
<dbReference type="Pfam" id="PF25508">
    <property type="entry name" value="TRPM2"/>
    <property type="match status" value="1"/>
</dbReference>
<evidence type="ECO:0008006" key="16">
    <source>
        <dbReference type="Google" id="ProtNLM"/>
    </source>
</evidence>
<dbReference type="InterPro" id="IPR057366">
    <property type="entry name" value="TRPM-like"/>
</dbReference>
<keyword evidence="15" id="KW-1185">Reference proteome</keyword>
<evidence type="ECO:0000259" key="12">
    <source>
        <dbReference type="Pfam" id="PF18139"/>
    </source>
</evidence>
<evidence type="ECO:0000256" key="1">
    <source>
        <dbReference type="ARBA" id="ARBA00004141"/>
    </source>
</evidence>
<evidence type="ECO:0000259" key="13">
    <source>
        <dbReference type="Pfam" id="PF25508"/>
    </source>
</evidence>
<reference evidence="14" key="1">
    <citation type="submission" date="2023-07" db="EMBL/GenBank/DDBJ databases">
        <title>Chromosome-level genome assembly of Artemia franciscana.</title>
        <authorList>
            <person name="Jo E."/>
        </authorList>
    </citation>
    <scope>NUCLEOTIDE SEQUENCE</scope>
    <source>
        <tissue evidence="14">Whole body</tissue>
    </source>
</reference>
<dbReference type="InterPro" id="IPR041491">
    <property type="entry name" value="TRPM_SLOG"/>
</dbReference>
<dbReference type="Proteomes" id="UP001187531">
    <property type="component" value="Unassembled WGS sequence"/>
</dbReference>
<keyword evidence="6 10" id="KW-0472">Membrane</keyword>
<evidence type="ECO:0000313" key="14">
    <source>
        <dbReference type="EMBL" id="KAK2724520.1"/>
    </source>
</evidence>
<keyword evidence="2" id="KW-0813">Transport</keyword>
<evidence type="ECO:0000256" key="10">
    <source>
        <dbReference type="SAM" id="Phobius"/>
    </source>
</evidence>
<dbReference type="GO" id="GO:0005886">
    <property type="term" value="C:plasma membrane"/>
    <property type="evidence" value="ECO:0007669"/>
    <property type="project" value="TreeGrafter"/>
</dbReference>
<dbReference type="Pfam" id="PF18139">
    <property type="entry name" value="LSDAT_euk"/>
    <property type="match status" value="1"/>
</dbReference>
<feature type="transmembrane region" description="Helical" evidence="10">
    <location>
        <begin position="1036"/>
        <end position="1058"/>
    </location>
</feature>
<evidence type="ECO:0000256" key="4">
    <source>
        <dbReference type="ARBA" id="ARBA00022989"/>
    </source>
</evidence>
<feature type="region of interest" description="Disordered" evidence="9">
    <location>
        <begin position="745"/>
        <end position="772"/>
    </location>
</feature>
<evidence type="ECO:0000256" key="9">
    <source>
        <dbReference type="SAM" id="MobiDB-lite"/>
    </source>
</evidence>
<evidence type="ECO:0000256" key="6">
    <source>
        <dbReference type="ARBA" id="ARBA00023136"/>
    </source>
</evidence>
<feature type="domain" description="TRPM SLOG" evidence="12">
    <location>
        <begin position="84"/>
        <end position="347"/>
    </location>
</feature>
<evidence type="ECO:0000256" key="7">
    <source>
        <dbReference type="ARBA" id="ARBA00023303"/>
    </source>
</evidence>
<feature type="domain" description="TRPM-like" evidence="13">
    <location>
        <begin position="410"/>
        <end position="677"/>
    </location>
</feature>
<feature type="domain" description="Ion transport" evidence="11">
    <location>
        <begin position="831"/>
        <end position="1057"/>
    </location>
</feature>
<dbReference type="EMBL" id="JAVRJZ010000003">
    <property type="protein sequence ID" value="KAK2724520.1"/>
    <property type="molecule type" value="Genomic_DNA"/>
</dbReference>
<evidence type="ECO:0000256" key="5">
    <source>
        <dbReference type="ARBA" id="ARBA00023065"/>
    </source>
</evidence>
<keyword evidence="5" id="KW-0406">Ion transport</keyword>
<gene>
    <name evidence="14" type="ORF">QYM36_001123</name>
</gene>
<evidence type="ECO:0000256" key="3">
    <source>
        <dbReference type="ARBA" id="ARBA00022692"/>
    </source>
</evidence>